<keyword evidence="2" id="KW-1185">Reference proteome</keyword>
<evidence type="ECO:0000313" key="1">
    <source>
        <dbReference type="EMBL" id="MFD1609935.1"/>
    </source>
</evidence>
<gene>
    <name evidence="1" type="ORF">ACFSBH_20140</name>
</gene>
<comment type="caution">
    <text evidence="1">The sequence shown here is derived from an EMBL/GenBank/DDBJ whole genome shotgun (WGS) entry which is preliminary data.</text>
</comment>
<protein>
    <submittedName>
        <fullName evidence="1">Uncharacterized protein</fullName>
    </submittedName>
</protein>
<name>A0ABW4HYQ0_9BACI</name>
<sequence length="55" mass="6334">MRCGVKCFYVTIEKEDGTTLLPVYARSTVEARKAVRREYGKETSIHSVRTKEINI</sequence>
<proteinExistence type="predicted"/>
<accession>A0ABW4HYQ0</accession>
<dbReference type="RefSeq" id="WP_251514447.1">
    <property type="nucleotide sequence ID" value="NZ_JAMBON010000017.1"/>
</dbReference>
<organism evidence="1 2">
    <name type="scientific">Oceanobacillus luteolus</name>
    <dbReference type="NCBI Taxonomy" id="1274358"/>
    <lineage>
        <taxon>Bacteria</taxon>
        <taxon>Bacillati</taxon>
        <taxon>Bacillota</taxon>
        <taxon>Bacilli</taxon>
        <taxon>Bacillales</taxon>
        <taxon>Bacillaceae</taxon>
        <taxon>Oceanobacillus</taxon>
    </lineage>
</organism>
<reference evidence="2" key="1">
    <citation type="journal article" date="2019" name="Int. J. Syst. Evol. Microbiol.">
        <title>The Global Catalogue of Microorganisms (GCM) 10K type strain sequencing project: providing services to taxonomists for standard genome sequencing and annotation.</title>
        <authorList>
            <consortium name="The Broad Institute Genomics Platform"/>
            <consortium name="The Broad Institute Genome Sequencing Center for Infectious Disease"/>
            <person name="Wu L."/>
            <person name="Ma J."/>
        </authorList>
    </citation>
    <scope>NUCLEOTIDE SEQUENCE [LARGE SCALE GENOMIC DNA]</scope>
    <source>
        <strain evidence="2">CGMCC 1.12376</strain>
    </source>
</reference>
<evidence type="ECO:0000313" key="2">
    <source>
        <dbReference type="Proteomes" id="UP001597221"/>
    </source>
</evidence>
<dbReference type="EMBL" id="JBHUDE010000165">
    <property type="protein sequence ID" value="MFD1609935.1"/>
    <property type="molecule type" value="Genomic_DNA"/>
</dbReference>
<dbReference type="Proteomes" id="UP001597221">
    <property type="component" value="Unassembled WGS sequence"/>
</dbReference>